<comment type="catalytic activity">
    <reaction evidence="4">
        <text>Hydrolysis of terminal non-reducing beta-D-fructofuranoside residues in beta-D-fructofuranosides.</text>
        <dbReference type="EC" id="3.2.1.26"/>
    </reaction>
</comment>
<comment type="caution">
    <text evidence="8">The sequence shown here is derived from an EMBL/GenBank/DDBJ whole genome shotgun (WGS) entry which is preliminary data.</text>
</comment>
<dbReference type="NCBIfam" id="TIGR01322">
    <property type="entry name" value="scrB_fam"/>
    <property type="match status" value="1"/>
</dbReference>
<reference evidence="8 9" key="1">
    <citation type="submission" date="2016-04" db="EMBL/GenBank/DDBJ databases">
        <title>ATOL: Assembling a taxonomically balanced genome-scale reconstruction of the evolutionary history of the Enterobacteriaceae.</title>
        <authorList>
            <person name="Plunkett G.III."/>
            <person name="Neeno-Eckwall E.C."/>
            <person name="Glasner J.D."/>
            <person name="Perna N.T."/>
        </authorList>
    </citation>
    <scope>NUCLEOTIDE SEQUENCE [LARGE SCALE GENOMIC DNA]</scope>
    <source>
        <strain evidence="8 9">ATCC 700826</strain>
    </source>
</reference>
<accession>A0AAJ3LSQ9</accession>
<dbReference type="PANTHER" id="PTHR43101">
    <property type="entry name" value="BETA-FRUCTOSIDASE"/>
    <property type="match status" value="1"/>
</dbReference>
<dbReference type="EMBL" id="LXEV01000032">
    <property type="protein sequence ID" value="OAT45437.1"/>
    <property type="molecule type" value="Genomic_DNA"/>
</dbReference>
<dbReference type="InterPro" id="IPR006232">
    <property type="entry name" value="Suc6P_hydrolase"/>
</dbReference>
<comment type="pathway">
    <text evidence="5">Glycan biosynthesis; sucrose metabolism.</text>
</comment>
<dbReference type="CDD" id="cd08996">
    <property type="entry name" value="GH32_FFase"/>
    <property type="match status" value="1"/>
</dbReference>
<proteinExistence type="inferred from homology"/>
<dbReference type="GO" id="GO:0005975">
    <property type="term" value="P:carbohydrate metabolic process"/>
    <property type="evidence" value="ECO:0007669"/>
    <property type="project" value="InterPro"/>
</dbReference>
<evidence type="ECO:0000256" key="2">
    <source>
        <dbReference type="ARBA" id="ARBA00022801"/>
    </source>
</evidence>
<dbReference type="PANTHER" id="PTHR43101:SF1">
    <property type="entry name" value="BETA-FRUCTOSIDASE"/>
    <property type="match status" value="1"/>
</dbReference>
<dbReference type="SUPFAM" id="SSF49899">
    <property type="entry name" value="Concanavalin A-like lectins/glucanases"/>
    <property type="match status" value="1"/>
</dbReference>
<dbReference type="PROSITE" id="PS00609">
    <property type="entry name" value="GLYCOSYL_HYDROL_F32"/>
    <property type="match status" value="1"/>
</dbReference>
<comment type="subcellular location">
    <subcellularLocation>
        <location evidence="5">Cytoplasm</location>
    </subcellularLocation>
</comment>
<protein>
    <recommendedName>
        <fullName evidence="4">Sucrose-6-phosphate hydrolase</fullName>
        <ecNumber evidence="4">3.2.1.26</ecNumber>
    </recommendedName>
    <alternativeName>
        <fullName evidence="5">Invertase</fullName>
    </alternativeName>
</protein>
<evidence type="ECO:0000256" key="5">
    <source>
        <dbReference type="RuleBase" id="RU365015"/>
    </source>
</evidence>
<dbReference type="GO" id="GO:0004564">
    <property type="term" value="F:beta-fructofuranosidase activity"/>
    <property type="evidence" value="ECO:0007669"/>
    <property type="project" value="UniProtKB-EC"/>
</dbReference>
<dbReference type="InterPro" id="IPR023296">
    <property type="entry name" value="Glyco_hydro_beta-prop_sf"/>
</dbReference>
<comment type="similarity">
    <text evidence="1 4">Belongs to the glycosyl hydrolase 32 family.</text>
</comment>
<dbReference type="SMART" id="SM00640">
    <property type="entry name" value="Glyco_32"/>
    <property type="match status" value="1"/>
</dbReference>
<dbReference type="AlphaFoldDB" id="A0AAJ3LSQ9"/>
<organism evidence="8 9">
    <name type="scientific">Proteus hauseri ATCC 700826</name>
    <dbReference type="NCBI Taxonomy" id="1354271"/>
    <lineage>
        <taxon>Bacteria</taxon>
        <taxon>Pseudomonadati</taxon>
        <taxon>Pseudomonadota</taxon>
        <taxon>Gammaproteobacteria</taxon>
        <taxon>Enterobacterales</taxon>
        <taxon>Morganellaceae</taxon>
        <taxon>Proteus</taxon>
    </lineage>
</organism>
<dbReference type="Pfam" id="PF08244">
    <property type="entry name" value="Glyco_hydro_32C"/>
    <property type="match status" value="1"/>
</dbReference>
<dbReference type="Gene3D" id="2.60.120.560">
    <property type="entry name" value="Exo-inulinase, domain 1"/>
    <property type="match status" value="1"/>
</dbReference>
<dbReference type="InterPro" id="IPR001362">
    <property type="entry name" value="Glyco_hydro_32"/>
</dbReference>
<keyword evidence="2 4" id="KW-0378">Hydrolase</keyword>
<gene>
    <name evidence="8" type="ORF">M997_2986</name>
</gene>
<feature type="domain" description="Glycosyl hydrolase family 32 N-terminal" evidence="6">
    <location>
        <begin position="28"/>
        <end position="338"/>
    </location>
</feature>
<dbReference type="InterPro" id="IPR013148">
    <property type="entry name" value="Glyco_hydro_32_N"/>
</dbReference>
<dbReference type="GO" id="GO:0005737">
    <property type="term" value="C:cytoplasm"/>
    <property type="evidence" value="ECO:0007669"/>
    <property type="project" value="UniProtKB-SubCell"/>
</dbReference>
<comment type="function">
    <text evidence="5">Enables the bacterium to metabolize sucrose as a sole carbon source.</text>
</comment>
<evidence type="ECO:0000313" key="9">
    <source>
        <dbReference type="Proteomes" id="UP000078250"/>
    </source>
</evidence>
<dbReference type="EC" id="3.2.1.26" evidence="4"/>
<keyword evidence="5" id="KW-0119">Carbohydrate metabolism</keyword>
<dbReference type="Proteomes" id="UP000078250">
    <property type="component" value="Unassembled WGS sequence"/>
</dbReference>
<evidence type="ECO:0000256" key="1">
    <source>
        <dbReference type="ARBA" id="ARBA00009902"/>
    </source>
</evidence>
<dbReference type="Pfam" id="PF00251">
    <property type="entry name" value="Glyco_hydro_32N"/>
    <property type="match status" value="1"/>
</dbReference>
<keyword evidence="9" id="KW-1185">Reference proteome</keyword>
<evidence type="ECO:0000313" key="8">
    <source>
        <dbReference type="EMBL" id="OAT45437.1"/>
    </source>
</evidence>
<dbReference type="SUPFAM" id="SSF75005">
    <property type="entry name" value="Arabinanase/levansucrase/invertase"/>
    <property type="match status" value="1"/>
</dbReference>
<evidence type="ECO:0000256" key="4">
    <source>
        <dbReference type="RuleBase" id="RU362110"/>
    </source>
</evidence>
<dbReference type="InterPro" id="IPR013320">
    <property type="entry name" value="ConA-like_dom_sf"/>
</dbReference>
<dbReference type="Gene3D" id="2.115.10.20">
    <property type="entry name" value="Glycosyl hydrolase domain, family 43"/>
    <property type="match status" value="1"/>
</dbReference>
<evidence type="ECO:0000259" key="6">
    <source>
        <dbReference type="Pfam" id="PF00251"/>
    </source>
</evidence>
<keyword evidence="5" id="KW-0963">Cytoplasm</keyword>
<dbReference type="InterPro" id="IPR051214">
    <property type="entry name" value="GH32_Enzymes"/>
</dbReference>
<dbReference type="RefSeq" id="WP_064720897.1">
    <property type="nucleotide sequence ID" value="NZ_LXEV01000032.1"/>
</dbReference>
<dbReference type="InterPro" id="IPR013189">
    <property type="entry name" value="Glyco_hydro_32_C"/>
</dbReference>
<name>A0AAJ3LSQ9_PROHU</name>
<keyword evidence="3 4" id="KW-0326">Glycosidase</keyword>
<evidence type="ECO:0000256" key="3">
    <source>
        <dbReference type="ARBA" id="ARBA00023295"/>
    </source>
</evidence>
<dbReference type="InterPro" id="IPR018053">
    <property type="entry name" value="Glyco_hydro_32_AS"/>
</dbReference>
<sequence length="489" mass="56429">MKQRLEQSHAALKTLIEKRGNDFYPSFHLAPPAGWLNDPNGLIYHDGLYHAFYQHHPFSEHWGPMHWGHATSNDMIHWQHQPIALAPGDDYDKSGCFSGSAISHEGKLYLFYTGHNWLGEEGDDSQIYEAQCVAVSEDGIHFEKKGIVLPPPEGYMHFRDPKVWYQAGKWWMVVGARDEKDQGQVLLFSSETLFEEGHQWNTQYTVLGKTDDKNVYMWECPDFFPISNENDFALVFSPQGKHAEGYQFRNQFQTGSLIGKWSPEKTFDLRGGFLELDNGHDYYAPQSFQTPDGRRVSMGWMDMWNSPMPSKNEFWAGCFTLPREIIFDKRQNRLRMLPVKELESLRGEKNTIQPINLINQSIKLMDNAQSVELDLTWSLDSQAEKFGLWLGKGLEVFIDKQSNRLIINRHYPQYDISGYRSAPLPAGSEINLRIFIDRSSIEIFVNQGDLTFSSRYYADHNDRQLQLFATSGSAQLISGEYWPLNSINK</sequence>
<evidence type="ECO:0000259" key="7">
    <source>
        <dbReference type="Pfam" id="PF08244"/>
    </source>
</evidence>
<feature type="domain" description="Glycosyl hydrolase family 32 C-terminal" evidence="7">
    <location>
        <begin position="341"/>
        <end position="483"/>
    </location>
</feature>